<evidence type="ECO:0000313" key="4">
    <source>
        <dbReference type="EMBL" id="NWS76925.1"/>
    </source>
</evidence>
<feature type="non-terminal residue" evidence="4">
    <location>
        <position position="288"/>
    </location>
</feature>
<organism evidence="4 5">
    <name type="scientific">Crotophaga sulcirostris</name>
    <name type="common">Groove-billed ani</name>
    <dbReference type="NCBI Taxonomy" id="33598"/>
    <lineage>
        <taxon>Eukaryota</taxon>
        <taxon>Metazoa</taxon>
        <taxon>Chordata</taxon>
        <taxon>Craniata</taxon>
        <taxon>Vertebrata</taxon>
        <taxon>Euteleostomi</taxon>
        <taxon>Archelosauria</taxon>
        <taxon>Archosauria</taxon>
        <taxon>Dinosauria</taxon>
        <taxon>Saurischia</taxon>
        <taxon>Theropoda</taxon>
        <taxon>Coelurosauria</taxon>
        <taxon>Aves</taxon>
        <taxon>Neognathae</taxon>
        <taxon>Neoaves</taxon>
        <taxon>Otidimorphae</taxon>
        <taxon>Cuculiformes</taxon>
        <taxon>Crotophagidae</taxon>
        <taxon>Crotophaga</taxon>
    </lineage>
</organism>
<name>A0A7K5I5U3_CROSL</name>
<evidence type="ECO:0000313" key="5">
    <source>
        <dbReference type="Proteomes" id="UP000549499"/>
    </source>
</evidence>
<feature type="non-terminal residue" evidence="4">
    <location>
        <position position="1"/>
    </location>
</feature>
<sequence>IQSYSDSVEQSKKTHGLEDVEDVDVRGTPSPRQDHVWTYRTPKQGDNPSLSKSYQLLHKMLGNGNPEEDPTPTESKAEQRPNMKQLFFSNLLVNNIPPAASSTLEDTAEDRSSLGGHLPAVPQTTETHWKQQEEGSGFLNEPGSSNSPDSTPVRGDLFETKVYHHLRLLIPDKALRMFIANVVQTLRRDCNLPELLPACTKLLSKTGLLIKLLRKRQDDQGTSALAGHCSLERNISKGTAQAREAKNERGGKWKPEYGSGDRVLLVIFISIIVMINFMMFFLLKVSQQ</sequence>
<dbReference type="PANTHER" id="PTHR23045">
    <property type="entry name" value="LEUCINE-RICH REPEAT-CONTAINING PROTEIN 37A"/>
    <property type="match status" value="1"/>
</dbReference>
<reference evidence="4 5" key="1">
    <citation type="submission" date="2019-09" db="EMBL/GenBank/DDBJ databases">
        <title>Bird 10,000 Genomes (B10K) Project - Family phase.</title>
        <authorList>
            <person name="Zhang G."/>
        </authorList>
    </citation>
    <scope>NUCLEOTIDE SEQUENCE [LARGE SCALE GENOMIC DNA]</scope>
    <source>
        <strain evidence="4">B10K-DU-003-44</strain>
        <tissue evidence="4">Muscle</tissue>
    </source>
</reference>
<keyword evidence="5" id="KW-1185">Reference proteome</keyword>
<feature type="region of interest" description="Disordered" evidence="1">
    <location>
        <begin position="60"/>
        <end position="79"/>
    </location>
</feature>
<feature type="region of interest" description="Disordered" evidence="1">
    <location>
        <begin position="102"/>
        <end position="153"/>
    </location>
</feature>
<dbReference type="InterPro" id="IPR029423">
    <property type="entry name" value="LRRC37AB_C"/>
</dbReference>
<comment type="caution">
    <text evidence="4">The sequence shown here is derived from an EMBL/GenBank/DDBJ whole genome shotgun (WGS) entry which is preliminary data.</text>
</comment>
<evidence type="ECO:0000256" key="2">
    <source>
        <dbReference type="SAM" id="Phobius"/>
    </source>
</evidence>
<gene>
    <name evidence="4" type="primary">Lrrc37a</name>
    <name evidence="4" type="ORF">CROSUL_R15062</name>
</gene>
<evidence type="ECO:0000256" key="1">
    <source>
        <dbReference type="SAM" id="MobiDB-lite"/>
    </source>
</evidence>
<feature type="transmembrane region" description="Helical" evidence="2">
    <location>
        <begin position="263"/>
        <end position="283"/>
    </location>
</feature>
<dbReference type="AlphaFoldDB" id="A0A7K5I5U3"/>
<keyword evidence="2" id="KW-1133">Transmembrane helix</keyword>
<dbReference type="Pfam" id="PF14914">
    <property type="entry name" value="LRRC37AB_C"/>
    <property type="match status" value="1"/>
</dbReference>
<keyword evidence="2" id="KW-0472">Membrane</keyword>
<feature type="domain" description="LRRC37A/B like protein 1 C-terminal" evidence="3">
    <location>
        <begin position="154"/>
        <end position="286"/>
    </location>
</feature>
<dbReference type="InterPro" id="IPR015753">
    <property type="entry name" value="LRRC37"/>
</dbReference>
<feature type="compositionally biased region" description="Basic and acidic residues" evidence="1">
    <location>
        <begin position="9"/>
        <end position="18"/>
    </location>
</feature>
<dbReference type="OrthoDB" id="9424710at2759"/>
<dbReference type="PANTHER" id="PTHR23045:SF9">
    <property type="entry name" value="LEUCINE RICH REPEAT CONTAINING 37A-RELATED"/>
    <property type="match status" value="1"/>
</dbReference>
<proteinExistence type="predicted"/>
<accession>A0A7K5I5U3</accession>
<feature type="region of interest" description="Disordered" evidence="1">
    <location>
        <begin position="1"/>
        <end position="52"/>
    </location>
</feature>
<keyword evidence="2" id="KW-0812">Transmembrane</keyword>
<dbReference type="EMBL" id="VYZB01000842">
    <property type="protein sequence ID" value="NWS76925.1"/>
    <property type="molecule type" value="Genomic_DNA"/>
</dbReference>
<dbReference type="Proteomes" id="UP000549499">
    <property type="component" value="Unassembled WGS sequence"/>
</dbReference>
<evidence type="ECO:0000259" key="3">
    <source>
        <dbReference type="Pfam" id="PF14914"/>
    </source>
</evidence>
<protein>
    <submittedName>
        <fullName evidence="4">L37A1 protein</fullName>
    </submittedName>
</protein>